<dbReference type="Gene3D" id="3.30.40.10">
    <property type="entry name" value="Zinc/RING finger domain, C3HC4 (zinc finger)"/>
    <property type="match status" value="1"/>
</dbReference>
<gene>
    <name evidence="7" type="ORF">TBRA_LOCUS1190</name>
</gene>
<dbReference type="SUPFAM" id="SSF57850">
    <property type="entry name" value="RING/U-box"/>
    <property type="match status" value="1"/>
</dbReference>
<evidence type="ECO:0000256" key="1">
    <source>
        <dbReference type="ARBA" id="ARBA00022723"/>
    </source>
</evidence>
<protein>
    <recommendedName>
        <fullName evidence="6">RING-type domain-containing protein</fullName>
    </recommendedName>
</protein>
<evidence type="ECO:0000313" key="8">
    <source>
        <dbReference type="Proteomes" id="UP000479190"/>
    </source>
</evidence>
<dbReference type="PROSITE" id="PS00518">
    <property type="entry name" value="ZF_RING_1"/>
    <property type="match status" value="1"/>
</dbReference>
<dbReference type="EMBL" id="CADCXV010000258">
    <property type="protein sequence ID" value="CAB0029110.1"/>
    <property type="molecule type" value="Genomic_DNA"/>
</dbReference>
<dbReference type="InterPro" id="IPR001841">
    <property type="entry name" value="Znf_RING"/>
</dbReference>
<feature type="compositionally biased region" description="Low complexity" evidence="5">
    <location>
        <begin position="647"/>
        <end position="662"/>
    </location>
</feature>
<dbReference type="AlphaFoldDB" id="A0A6H5HYE1"/>
<dbReference type="GO" id="GO:0008270">
    <property type="term" value="F:zinc ion binding"/>
    <property type="evidence" value="ECO:0007669"/>
    <property type="project" value="UniProtKB-KW"/>
</dbReference>
<feature type="compositionally biased region" description="Basic and acidic residues" evidence="5">
    <location>
        <begin position="627"/>
        <end position="641"/>
    </location>
</feature>
<evidence type="ECO:0000256" key="2">
    <source>
        <dbReference type="ARBA" id="ARBA00022771"/>
    </source>
</evidence>
<evidence type="ECO:0000313" key="7">
    <source>
        <dbReference type="EMBL" id="CAB0029110.1"/>
    </source>
</evidence>
<evidence type="ECO:0000256" key="4">
    <source>
        <dbReference type="PROSITE-ProRule" id="PRU00175"/>
    </source>
</evidence>
<keyword evidence="3" id="KW-0862">Zinc</keyword>
<keyword evidence="8" id="KW-1185">Reference proteome</keyword>
<feature type="region of interest" description="Disordered" evidence="5">
    <location>
        <begin position="627"/>
        <end position="669"/>
    </location>
</feature>
<sequence>MLSLEGRETSIIGDEFAKISNIEKENLHYSCVPIRYFYLKSASNVVLSTQHWVSVLVMECDICAKIRHRRSFLNKPSVERFRNAWSYFVASKSSTATSANKDRLGGFCTRQTEASCIALSLSMAARARAEFDAHSTSAVTSQSARLRPMQPYAFETTRTSAHLATLCGISSHLWHAFLWHKSHILAPRRSHHTRIRSCASLTPRYQKRLNVPTMPENLHELAERVGQYAPIQKMYIGHCEDTNGGIALMFMHPDMREPLKECTALFGDGTFKRDWQSSHNFLLFDTRQRCKLAFCIGAGLQNCYVPTEILTRWNQPFKIENDNADGNENYEEDDSLVDELHRIGLNVFVAQDETGDVFETGVPPGQLIQLAPRQVRLQDLPDDAELNNPFAPTRRGRGRGRGSAGGGAGGARRGAGGRGGNRGAAAGRGGARGRGVARGTGERGARGRARGARGRARDVILQDHQPPDAVDLAGVEAPLALNVDNVIPAAQDPPALFEELPAAIAGTAEAPLAFAAPVVVAAVEEAQLVIAQPAMNVMDAVEPVLEQVIFNQHEQSSNMINDVNPNDNSENNQHENNPIRSVDEILAEIGSENQVSSENNPGEADERPVANEIRNARMSYYERRFGNNSQRREGEASHSPEEPSVVDNHAAADESSAENNSAIPKKKRRRTPRSRCELLGCREKFHVLKLSCGHRFCVPCIKNFLTRECAHCRRPIGNYLPPHLQGGERWESGEARALETNFIRQVHRERLDLEQRAIGLVFFAKGILMSMYTHTHCRREKLMARIIRNVRPSGSGARINRRFLIKQTNTLARILRANFDFGMSMERVVGDVCRVDRINGDRRS</sequence>
<proteinExistence type="predicted"/>
<organism evidence="7 8">
    <name type="scientific">Trichogramma brassicae</name>
    <dbReference type="NCBI Taxonomy" id="86971"/>
    <lineage>
        <taxon>Eukaryota</taxon>
        <taxon>Metazoa</taxon>
        <taxon>Ecdysozoa</taxon>
        <taxon>Arthropoda</taxon>
        <taxon>Hexapoda</taxon>
        <taxon>Insecta</taxon>
        <taxon>Pterygota</taxon>
        <taxon>Neoptera</taxon>
        <taxon>Endopterygota</taxon>
        <taxon>Hymenoptera</taxon>
        <taxon>Apocrita</taxon>
        <taxon>Proctotrupomorpha</taxon>
        <taxon>Chalcidoidea</taxon>
        <taxon>Trichogrammatidae</taxon>
        <taxon>Trichogramma</taxon>
    </lineage>
</organism>
<name>A0A6H5HYE1_9HYME</name>
<reference evidence="7 8" key="1">
    <citation type="submission" date="2020-02" db="EMBL/GenBank/DDBJ databases">
        <authorList>
            <person name="Ferguson B K."/>
        </authorList>
    </citation>
    <scope>NUCLEOTIDE SEQUENCE [LARGE SCALE GENOMIC DNA]</scope>
</reference>
<evidence type="ECO:0000256" key="5">
    <source>
        <dbReference type="SAM" id="MobiDB-lite"/>
    </source>
</evidence>
<accession>A0A6H5HYE1</accession>
<feature type="domain" description="RING-type" evidence="6">
    <location>
        <begin position="681"/>
        <end position="713"/>
    </location>
</feature>
<evidence type="ECO:0000259" key="6">
    <source>
        <dbReference type="PROSITE" id="PS50089"/>
    </source>
</evidence>
<keyword evidence="1" id="KW-0479">Metal-binding</keyword>
<dbReference type="Proteomes" id="UP000479190">
    <property type="component" value="Unassembled WGS sequence"/>
</dbReference>
<dbReference type="PROSITE" id="PS50089">
    <property type="entry name" value="ZF_RING_2"/>
    <property type="match status" value="1"/>
</dbReference>
<feature type="region of interest" description="Disordered" evidence="5">
    <location>
        <begin position="379"/>
        <end position="459"/>
    </location>
</feature>
<keyword evidence="2 4" id="KW-0863">Zinc-finger</keyword>
<evidence type="ECO:0000256" key="3">
    <source>
        <dbReference type="ARBA" id="ARBA00022833"/>
    </source>
</evidence>
<feature type="compositionally biased region" description="Gly residues" evidence="5">
    <location>
        <begin position="401"/>
        <end position="438"/>
    </location>
</feature>
<dbReference type="InterPro" id="IPR013083">
    <property type="entry name" value="Znf_RING/FYVE/PHD"/>
</dbReference>
<dbReference type="InterPro" id="IPR017907">
    <property type="entry name" value="Znf_RING_CS"/>
</dbReference>